<evidence type="ECO:0000256" key="2">
    <source>
        <dbReference type="SAM" id="MobiDB-lite"/>
    </source>
</evidence>
<dbReference type="KEGG" id="bgok:Pr1d_36230"/>
<dbReference type="PANTHER" id="PTHR30349:SF64">
    <property type="entry name" value="PROPHAGE INTEGRASE INTD-RELATED"/>
    <property type="match status" value="1"/>
</dbReference>
<organism evidence="4 5">
    <name type="scientific">Bythopirellula goksoeyrii</name>
    <dbReference type="NCBI Taxonomy" id="1400387"/>
    <lineage>
        <taxon>Bacteria</taxon>
        <taxon>Pseudomonadati</taxon>
        <taxon>Planctomycetota</taxon>
        <taxon>Planctomycetia</taxon>
        <taxon>Pirellulales</taxon>
        <taxon>Lacipirellulaceae</taxon>
        <taxon>Bythopirellula</taxon>
    </lineage>
</organism>
<dbReference type="Pfam" id="PF00589">
    <property type="entry name" value="Phage_integrase"/>
    <property type="match status" value="1"/>
</dbReference>
<protein>
    <submittedName>
        <fullName evidence="4">Site-specific tyrosine recombinase XerC</fullName>
    </submittedName>
</protein>
<name>A0A5B9QF85_9BACT</name>
<evidence type="ECO:0000313" key="5">
    <source>
        <dbReference type="Proteomes" id="UP000323917"/>
    </source>
</evidence>
<evidence type="ECO:0000313" key="4">
    <source>
        <dbReference type="EMBL" id="QEG36310.1"/>
    </source>
</evidence>
<keyword evidence="5" id="KW-1185">Reference proteome</keyword>
<sequence>MHKRVPTYRNHKASGQAIVEINGRHFYLGKYDSPESHEAYRRKIAAYLSQQELDDTPLPSLRIDRLILKYFKFAKTYYVRNGKQTEEIVALRIALKRLRKMYGSTEAAKFGPKAFKTFRESMIQEGLSRKYINDTTGRIKRMFKWGVAEELIPPAVFQALTAVPGLRKGRSGAKETEKILPVPDDVVDATLPFLTEVVADMVRLQRLAGMRPAEVCILRPSDIDRSGEVWTYVPQWHKTEHADKERLIPLGPKCQEILQKYLDRNPDDYCFRPCDSERQRRAERHANRQTPLQYGNRPGTSVTTLPKRTAGEKYNTASYRRAIQRACDKAFPHPTLLKKRTLELTAQECNELQEWRSEHRWAPNRLRHSAATEIRRKFGLEAAQVVLGHSAANVTQIYAEKDFALAVRVAREVG</sequence>
<dbReference type="SUPFAM" id="SSF56349">
    <property type="entry name" value="DNA breaking-rejoining enzymes"/>
    <property type="match status" value="1"/>
</dbReference>
<dbReference type="OrthoDB" id="254233at2"/>
<feature type="domain" description="Tyr recombinase" evidence="3">
    <location>
        <begin position="165"/>
        <end position="411"/>
    </location>
</feature>
<dbReference type="AlphaFoldDB" id="A0A5B9QF85"/>
<dbReference type="InterPro" id="IPR002104">
    <property type="entry name" value="Integrase_catalytic"/>
</dbReference>
<gene>
    <name evidence="4" type="ORF">Pr1d_36230</name>
</gene>
<evidence type="ECO:0000256" key="1">
    <source>
        <dbReference type="ARBA" id="ARBA00023172"/>
    </source>
</evidence>
<feature type="compositionally biased region" description="Polar residues" evidence="2">
    <location>
        <begin position="288"/>
        <end position="306"/>
    </location>
</feature>
<dbReference type="Gene3D" id="1.10.443.10">
    <property type="entry name" value="Intergrase catalytic core"/>
    <property type="match status" value="1"/>
</dbReference>
<dbReference type="EMBL" id="CP042913">
    <property type="protein sequence ID" value="QEG36310.1"/>
    <property type="molecule type" value="Genomic_DNA"/>
</dbReference>
<dbReference type="GO" id="GO:0015074">
    <property type="term" value="P:DNA integration"/>
    <property type="evidence" value="ECO:0007669"/>
    <property type="project" value="InterPro"/>
</dbReference>
<dbReference type="GO" id="GO:0003677">
    <property type="term" value="F:DNA binding"/>
    <property type="evidence" value="ECO:0007669"/>
    <property type="project" value="InterPro"/>
</dbReference>
<dbReference type="InterPro" id="IPR013762">
    <property type="entry name" value="Integrase-like_cat_sf"/>
</dbReference>
<dbReference type="CDD" id="cd00397">
    <property type="entry name" value="DNA_BRE_C"/>
    <property type="match status" value="1"/>
</dbReference>
<accession>A0A5B9QF85</accession>
<dbReference type="PROSITE" id="PS51898">
    <property type="entry name" value="TYR_RECOMBINASE"/>
    <property type="match status" value="1"/>
</dbReference>
<dbReference type="GO" id="GO:0006310">
    <property type="term" value="P:DNA recombination"/>
    <property type="evidence" value="ECO:0007669"/>
    <property type="project" value="UniProtKB-KW"/>
</dbReference>
<dbReference type="InterPro" id="IPR050090">
    <property type="entry name" value="Tyrosine_recombinase_XerCD"/>
</dbReference>
<proteinExistence type="predicted"/>
<feature type="region of interest" description="Disordered" evidence="2">
    <location>
        <begin position="281"/>
        <end position="306"/>
    </location>
</feature>
<evidence type="ECO:0000259" key="3">
    <source>
        <dbReference type="PROSITE" id="PS51898"/>
    </source>
</evidence>
<reference evidence="4 5" key="1">
    <citation type="submission" date="2019-08" db="EMBL/GenBank/DDBJ databases">
        <title>Deep-cultivation of Planctomycetes and their phenomic and genomic characterization uncovers novel biology.</title>
        <authorList>
            <person name="Wiegand S."/>
            <person name="Jogler M."/>
            <person name="Boedeker C."/>
            <person name="Pinto D."/>
            <person name="Vollmers J."/>
            <person name="Rivas-Marin E."/>
            <person name="Kohn T."/>
            <person name="Peeters S.H."/>
            <person name="Heuer A."/>
            <person name="Rast P."/>
            <person name="Oberbeckmann S."/>
            <person name="Bunk B."/>
            <person name="Jeske O."/>
            <person name="Meyerdierks A."/>
            <person name="Storesund J.E."/>
            <person name="Kallscheuer N."/>
            <person name="Luecker S."/>
            <person name="Lage O.M."/>
            <person name="Pohl T."/>
            <person name="Merkel B.J."/>
            <person name="Hornburger P."/>
            <person name="Mueller R.-W."/>
            <person name="Bruemmer F."/>
            <person name="Labrenz M."/>
            <person name="Spormann A.M."/>
            <person name="Op den Camp H."/>
            <person name="Overmann J."/>
            <person name="Amann R."/>
            <person name="Jetten M.S.M."/>
            <person name="Mascher T."/>
            <person name="Medema M.H."/>
            <person name="Devos D.P."/>
            <person name="Kaster A.-K."/>
            <person name="Ovreas L."/>
            <person name="Rohde M."/>
            <person name="Galperin M.Y."/>
            <person name="Jogler C."/>
        </authorList>
    </citation>
    <scope>NUCLEOTIDE SEQUENCE [LARGE SCALE GENOMIC DNA]</scope>
    <source>
        <strain evidence="4 5">Pr1d</strain>
    </source>
</reference>
<dbReference type="RefSeq" id="WP_148074673.1">
    <property type="nucleotide sequence ID" value="NZ_CP042913.1"/>
</dbReference>
<dbReference type="PANTHER" id="PTHR30349">
    <property type="entry name" value="PHAGE INTEGRASE-RELATED"/>
    <property type="match status" value="1"/>
</dbReference>
<dbReference type="InterPro" id="IPR011010">
    <property type="entry name" value="DNA_brk_join_enz"/>
</dbReference>
<dbReference type="Proteomes" id="UP000323917">
    <property type="component" value="Chromosome"/>
</dbReference>
<keyword evidence="1" id="KW-0233">DNA recombination</keyword>